<sequence length="182" mass="18774">MLPAAVAVLLTSRPLDLVPAALLAAVAIGTRSPTVGRLLPPRAALALLSLALVSMPPTLGLGAPLAALLAAALAFLVHRTRSHAGMNGHDAHKAPPSPLDALRAAAAPFLPRAPTQPAAHPESCFDDDFLSLLRLAHERAARRSSALAKPTPAPTPSPPAPWPKDWPVYWEGGGPAGLGRWA</sequence>
<feature type="transmembrane region" description="Helical" evidence="2">
    <location>
        <begin position="48"/>
        <end position="77"/>
    </location>
</feature>
<organism evidence="3 4">
    <name type="scientific">Vanrija albida</name>
    <dbReference type="NCBI Taxonomy" id="181172"/>
    <lineage>
        <taxon>Eukaryota</taxon>
        <taxon>Fungi</taxon>
        <taxon>Dikarya</taxon>
        <taxon>Basidiomycota</taxon>
        <taxon>Agaricomycotina</taxon>
        <taxon>Tremellomycetes</taxon>
        <taxon>Trichosporonales</taxon>
        <taxon>Trichosporonaceae</taxon>
        <taxon>Vanrija</taxon>
    </lineage>
</organism>
<feature type="region of interest" description="Disordered" evidence="1">
    <location>
        <begin position="143"/>
        <end position="167"/>
    </location>
</feature>
<feature type="compositionally biased region" description="Pro residues" evidence="1">
    <location>
        <begin position="151"/>
        <end position="164"/>
    </location>
</feature>
<dbReference type="Proteomes" id="UP001565368">
    <property type="component" value="Unassembled WGS sequence"/>
</dbReference>
<gene>
    <name evidence="3" type="ORF">Q8F55_007048</name>
</gene>
<keyword evidence="2" id="KW-0812">Transmembrane</keyword>
<comment type="caution">
    <text evidence="3">The sequence shown here is derived from an EMBL/GenBank/DDBJ whole genome shotgun (WGS) entry which is preliminary data.</text>
</comment>
<keyword evidence="2" id="KW-1133">Transmembrane helix</keyword>
<accession>A0ABR3PYZ6</accession>
<evidence type="ECO:0000256" key="1">
    <source>
        <dbReference type="SAM" id="MobiDB-lite"/>
    </source>
</evidence>
<evidence type="ECO:0000256" key="2">
    <source>
        <dbReference type="SAM" id="Phobius"/>
    </source>
</evidence>
<protein>
    <submittedName>
        <fullName evidence="3">Uncharacterized protein</fullName>
    </submittedName>
</protein>
<proteinExistence type="predicted"/>
<keyword evidence="2" id="KW-0472">Membrane</keyword>
<name>A0ABR3PYZ6_9TREE</name>
<dbReference type="GeneID" id="95988091"/>
<dbReference type="EMBL" id="JBBXJM010000005">
    <property type="protein sequence ID" value="KAL1407615.1"/>
    <property type="molecule type" value="Genomic_DNA"/>
</dbReference>
<evidence type="ECO:0000313" key="4">
    <source>
        <dbReference type="Proteomes" id="UP001565368"/>
    </source>
</evidence>
<evidence type="ECO:0000313" key="3">
    <source>
        <dbReference type="EMBL" id="KAL1407615.1"/>
    </source>
</evidence>
<keyword evidence="4" id="KW-1185">Reference proteome</keyword>
<dbReference type="RefSeq" id="XP_069207559.1">
    <property type="nucleotide sequence ID" value="XM_069355488.1"/>
</dbReference>
<reference evidence="3 4" key="1">
    <citation type="submission" date="2023-08" db="EMBL/GenBank/DDBJ databases">
        <title>Annotated Genome Sequence of Vanrija albida AlHP1.</title>
        <authorList>
            <person name="Herzog R."/>
        </authorList>
    </citation>
    <scope>NUCLEOTIDE SEQUENCE [LARGE SCALE GENOMIC DNA]</scope>
    <source>
        <strain evidence="3 4">AlHP1</strain>
    </source>
</reference>